<dbReference type="Proteomes" id="UP000316598">
    <property type="component" value="Unassembled WGS sequence"/>
</dbReference>
<name>A0A5C5WHX6_9BACT</name>
<comment type="caution">
    <text evidence="4">The sequence shown here is derived from an EMBL/GenBank/DDBJ whole genome shotgun (WGS) entry which is preliminary data.</text>
</comment>
<sequence>MNWQASGHDAEMIGNGSKASREDLVRGASARDGDAGAYDSTSESITKALDRDSESITKALDADSESITKALDDAVAKLQAAARVGMPAEAEQPQPPTPLEAAYVASTVALVDGICQAGNRRGALESMARLICPPQTSGHVRAGLGGKQLRWLYDSKLGWMGSDSRVFETCKSDFSAIVRGEGEQRVEEGTLASIKLPQPKGGGNCVLWIDNDRAAVSWIHSVHETVTNVFWSRPHHSLPTWMSAMAARTKSWILVIVVGLALLSVWPARYRIACEATVETSGQRFIATPFEASLKEVFVRPGDQVEAGQVLLVLDGRPLRLEQESLQAELQQAAKEEDVARSSRRIADAQQIALKQRKLQRKIDLIESRLQNLNVVSPISGLIVSGDLQRNIGMPLERGQTLMEVAAMEEMIIELQIPEHEIGFATEGMETRIKIDAIGGSSMFMPLDEIFPAAEVREDKNVFVGRMKVGNQDGALRPGMRGEATAYGPMRPWIWSWTRSWVERAMWWIGY</sequence>
<keyword evidence="5" id="KW-1185">Reference proteome</keyword>
<keyword evidence="2" id="KW-0175">Coiled coil</keyword>
<evidence type="ECO:0000256" key="1">
    <source>
        <dbReference type="ARBA" id="ARBA00004196"/>
    </source>
</evidence>
<dbReference type="PANTHER" id="PTHR32347">
    <property type="entry name" value="EFFLUX SYSTEM COMPONENT YKNX-RELATED"/>
    <property type="match status" value="1"/>
</dbReference>
<comment type="subcellular location">
    <subcellularLocation>
        <location evidence="1">Cell envelope</location>
    </subcellularLocation>
</comment>
<feature type="compositionally biased region" description="Basic and acidic residues" evidence="3">
    <location>
        <begin position="19"/>
        <end position="34"/>
    </location>
</feature>
<organism evidence="4 5">
    <name type="scientific">Rubripirellula amarantea</name>
    <dbReference type="NCBI Taxonomy" id="2527999"/>
    <lineage>
        <taxon>Bacteria</taxon>
        <taxon>Pseudomonadati</taxon>
        <taxon>Planctomycetota</taxon>
        <taxon>Planctomycetia</taxon>
        <taxon>Pirellulales</taxon>
        <taxon>Pirellulaceae</taxon>
        <taxon>Rubripirellula</taxon>
    </lineage>
</organism>
<dbReference type="PANTHER" id="PTHR32347:SF23">
    <property type="entry name" value="BLL5650 PROTEIN"/>
    <property type="match status" value="1"/>
</dbReference>
<evidence type="ECO:0000256" key="3">
    <source>
        <dbReference type="SAM" id="MobiDB-lite"/>
    </source>
</evidence>
<gene>
    <name evidence="4" type="ORF">Pla22_29070</name>
</gene>
<accession>A0A5C5WHX6</accession>
<dbReference type="GO" id="GO:0030313">
    <property type="term" value="C:cell envelope"/>
    <property type="evidence" value="ECO:0007669"/>
    <property type="project" value="UniProtKB-SubCell"/>
</dbReference>
<feature type="region of interest" description="Disordered" evidence="3">
    <location>
        <begin position="1"/>
        <end position="46"/>
    </location>
</feature>
<dbReference type="Gene3D" id="2.40.30.170">
    <property type="match status" value="1"/>
</dbReference>
<evidence type="ECO:0000256" key="2">
    <source>
        <dbReference type="ARBA" id="ARBA00023054"/>
    </source>
</evidence>
<dbReference type="SUPFAM" id="SSF111369">
    <property type="entry name" value="HlyD-like secretion proteins"/>
    <property type="match status" value="1"/>
</dbReference>
<protein>
    <submittedName>
        <fullName evidence="4">HlyD family secretion protein</fullName>
    </submittedName>
</protein>
<proteinExistence type="predicted"/>
<evidence type="ECO:0000313" key="5">
    <source>
        <dbReference type="Proteomes" id="UP000316598"/>
    </source>
</evidence>
<dbReference type="OrthoDB" id="9806939at2"/>
<evidence type="ECO:0000313" key="4">
    <source>
        <dbReference type="EMBL" id="TWT50167.1"/>
    </source>
</evidence>
<dbReference type="RefSeq" id="WP_146515443.1">
    <property type="nucleotide sequence ID" value="NZ_SJPI01000002.1"/>
</dbReference>
<dbReference type="EMBL" id="SJPI01000002">
    <property type="protein sequence ID" value="TWT50167.1"/>
    <property type="molecule type" value="Genomic_DNA"/>
</dbReference>
<dbReference type="AlphaFoldDB" id="A0A5C5WHX6"/>
<dbReference type="Gene3D" id="2.40.50.100">
    <property type="match status" value="1"/>
</dbReference>
<reference evidence="4 5" key="1">
    <citation type="submission" date="2019-02" db="EMBL/GenBank/DDBJ databases">
        <title>Deep-cultivation of Planctomycetes and their phenomic and genomic characterization uncovers novel biology.</title>
        <authorList>
            <person name="Wiegand S."/>
            <person name="Jogler M."/>
            <person name="Boedeker C."/>
            <person name="Pinto D."/>
            <person name="Vollmers J."/>
            <person name="Rivas-Marin E."/>
            <person name="Kohn T."/>
            <person name="Peeters S.H."/>
            <person name="Heuer A."/>
            <person name="Rast P."/>
            <person name="Oberbeckmann S."/>
            <person name="Bunk B."/>
            <person name="Jeske O."/>
            <person name="Meyerdierks A."/>
            <person name="Storesund J.E."/>
            <person name="Kallscheuer N."/>
            <person name="Luecker S."/>
            <person name="Lage O.M."/>
            <person name="Pohl T."/>
            <person name="Merkel B.J."/>
            <person name="Hornburger P."/>
            <person name="Mueller R.-W."/>
            <person name="Bruemmer F."/>
            <person name="Labrenz M."/>
            <person name="Spormann A.M."/>
            <person name="Op Den Camp H."/>
            <person name="Overmann J."/>
            <person name="Amann R."/>
            <person name="Jetten M.S.M."/>
            <person name="Mascher T."/>
            <person name="Medema M.H."/>
            <person name="Devos D.P."/>
            <person name="Kaster A.-K."/>
            <person name="Ovreas L."/>
            <person name="Rohde M."/>
            <person name="Galperin M.Y."/>
            <person name="Jogler C."/>
        </authorList>
    </citation>
    <scope>NUCLEOTIDE SEQUENCE [LARGE SCALE GENOMIC DNA]</scope>
    <source>
        <strain evidence="4 5">Pla22</strain>
    </source>
</reference>
<dbReference type="InterPro" id="IPR050465">
    <property type="entry name" value="UPF0194_transport"/>
</dbReference>